<evidence type="ECO:0000256" key="10">
    <source>
        <dbReference type="ARBA" id="ARBA00023033"/>
    </source>
</evidence>
<dbReference type="EMBL" id="OZ034819">
    <property type="protein sequence ID" value="CAL1393108.1"/>
    <property type="molecule type" value="Genomic_DNA"/>
</dbReference>
<evidence type="ECO:0000256" key="11">
    <source>
        <dbReference type="ARBA" id="ARBA00023136"/>
    </source>
</evidence>
<dbReference type="PANTHER" id="PTHR24298:SF800">
    <property type="entry name" value="CYTOCHROME P450 89A2-RELATED"/>
    <property type="match status" value="1"/>
</dbReference>
<keyword evidence="5" id="KW-0812">Transmembrane</keyword>
<dbReference type="GO" id="GO:0016709">
    <property type="term" value="F:oxidoreductase activity, acting on paired donors, with incorporation or reduction of molecular oxygen, NAD(P)H as one donor, and incorporation of one atom of oxygen"/>
    <property type="evidence" value="ECO:0007669"/>
    <property type="project" value="TreeGrafter"/>
</dbReference>
<dbReference type="GO" id="GO:0016020">
    <property type="term" value="C:membrane"/>
    <property type="evidence" value="ECO:0007669"/>
    <property type="project" value="UniProtKB-SubCell"/>
</dbReference>
<evidence type="ECO:0000256" key="7">
    <source>
        <dbReference type="ARBA" id="ARBA00022989"/>
    </source>
</evidence>
<evidence type="ECO:0000256" key="13">
    <source>
        <dbReference type="RuleBase" id="RU000461"/>
    </source>
</evidence>
<dbReference type="PRINTS" id="PR00463">
    <property type="entry name" value="EP450I"/>
</dbReference>
<evidence type="ECO:0000256" key="4">
    <source>
        <dbReference type="ARBA" id="ARBA00022617"/>
    </source>
</evidence>
<feature type="binding site" description="axial binding residue" evidence="12">
    <location>
        <position position="463"/>
    </location>
    <ligand>
        <name>heme</name>
        <dbReference type="ChEBI" id="CHEBI:30413"/>
    </ligand>
    <ligandPart>
        <name>Fe</name>
        <dbReference type="ChEBI" id="CHEBI:18248"/>
    </ligandPart>
</feature>
<evidence type="ECO:0000256" key="2">
    <source>
        <dbReference type="ARBA" id="ARBA00004167"/>
    </source>
</evidence>
<keyword evidence="4 12" id="KW-0349">Heme</keyword>
<gene>
    <name evidence="14" type="ORF">LTRI10_LOCUS33705</name>
</gene>
<keyword evidence="9 12" id="KW-0408">Iron</keyword>
<dbReference type="InterPro" id="IPR036396">
    <property type="entry name" value="Cyt_P450_sf"/>
</dbReference>
<accession>A0AAV2F4D5</accession>
<keyword evidence="8 13" id="KW-0560">Oxidoreductase</keyword>
<evidence type="ECO:0000256" key="8">
    <source>
        <dbReference type="ARBA" id="ARBA00023002"/>
    </source>
</evidence>
<name>A0AAV2F4D5_9ROSI</name>
<dbReference type="InterPro" id="IPR051103">
    <property type="entry name" value="Plant_metabolite_P450s"/>
</dbReference>
<evidence type="ECO:0000256" key="3">
    <source>
        <dbReference type="ARBA" id="ARBA00010617"/>
    </source>
</evidence>
<dbReference type="PRINTS" id="PR00385">
    <property type="entry name" value="P450"/>
</dbReference>
<dbReference type="GO" id="GO:0005506">
    <property type="term" value="F:iron ion binding"/>
    <property type="evidence" value="ECO:0007669"/>
    <property type="project" value="InterPro"/>
</dbReference>
<proteinExistence type="inferred from homology"/>
<evidence type="ECO:0000313" key="14">
    <source>
        <dbReference type="EMBL" id="CAL1393108.1"/>
    </source>
</evidence>
<dbReference type="PANTHER" id="PTHR24298">
    <property type="entry name" value="FLAVONOID 3'-MONOOXYGENASE-RELATED"/>
    <property type="match status" value="1"/>
</dbReference>
<evidence type="ECO:0000256" key="1">
    <source>
        <dbReference type="ARBA" id="ARBA00001971"/>
    </source>
</evidence>
<dbReference type="CDD" id="cd11075">
    <property type="entry name" value="CYP77_89"/>
    <property type="match status" value="1"/>
</dbReference>
<keyword evidence="10 13" id="KW-0503">Monooxygenase</keyword>
<dbReference type="Pfam" id="PF00067">
    <property type="entry name" value="p450"/>
    <property type="match status" value="1"/>
</dbReference>
<dbReference type="InterPro" id="IPR001128">
    <property type="entry name" value="Cyt_P450"/>
</dbReference>
<evidence type="ECO:0008006" key="16">
    <source>
        <dbReference type="Google" id="ProtNLM"/>
    </source>
</evidence>
<dbReference type="PROSITE" id="PS00086">
    <property type="entry name" value="CYTOCHROME_P450"/>
    <property type="match status" value="1"/>
</dbReference>
<dbReference type="InterPro" id="IPR002401">
    <property type="entry name" value="Cyt_P450_E_grp-I"/>
</dbReference>
<evidence type="ECO:0000313" key="15">
    <source>
        <dbReference type="Proteomes" id="UP001497516"/>
    </source>
</evidence>
<dbReference type="Gene3D" id="1.10.630.10">
    <property type="entry name" value="Cytochrome P450"/>
    <property type="match status" value="1"/>
</dbReference>
<protein>
    <recommendedName>
        <fullName evidence="16">Cytochrome P450</fullName>
    </recommendedName>
</protein>
<evidence type="ECO:0000256" key="12">
    <source>
        <dbReference type="PIRSR" id="PIRSR602401-1"/>
    </source>
</evidence>
<dbReference type="SUPFAM" id="SSF48264">
    <property type="entry name" value="Cytochrome P450"/>
    <property type="match status" value="1"/>
</dbReference>
<comment type="subcellular location">
    <subcellularLocation>
        <location evidence="2">Membrane</location>
        <topology evidence="2">Single-pass membrane protein</topology>
    </subcellularLocation>
</comment>
<dbReference type="AlphaFoldDB" id="A0AAV2F4D5"/>
<keyword evidence="15" id="KW-1185">Reference proteome</keyword>
<evidence type="ECO:0000256" key="9">
    <source>
        <dbReference type="ARBA" id="ARBA00023004"/>
    </source>
</evidence>
<sequence length="521" mass="59339">MEEISSIIVATVITSLTLVLCKTHLFKPSHSKLPPGPFSIPIIGTFLWMLKSKGFSDLEPALVKLRARYGSIIKIGIFSRPVIFISSHSLAHQALIQDGAVFADRPPAPPVSKIVSSNQHNISSASYGITWRLLRRNLTSQILHPSRVRSFSRARSWVLQILLRRIRNHHNQEQSSLRLKDHIHHAMFALLVLMCFGDRLEEDQIHEVGRVQRRMLLGFRRFQILNLWPSITKFLLRRQWKEFHQLRHEQHQVLLPLIRARKEKIGKGEGEEEQARTCYVDSLLEMELPDTDGNGEQRKRKLTEGEILGLCSEFLDGGTDTTTTALEWIMANLVKCPDVQEKLFREVESAVVEGSEEVFEEDLGKMRYLRAVCLEGLRRHPPGHFVLPHSVTEDTVLDGKFTIPKNAAVNFMVAEMGWDPKVWEDPMAFKPERFLEGGGGGEFDLTGSKEIKMMPFGAGRRMCPGYTLAMLHLEYFVANLVRNFKWEAAGEVDLAEKPEFTVVMKHPLEVKLSPRVRASSS</sequence>
<organism evidence="14 15">
    <name type="scientific">Linum trigynum</name>
    <dbReference type="NCBI Taxonomy" id="586398"/>
    <lineage>
        <taxon>Eukaryota</taxon>
        <taxon>Viridiplantae</taxon>
        <taxon>Streptophyta</taxon>
        <taxon>Embryophyta</taxon>
        <taxon>Tracheophyta</taxon>
        <taxon>Spermatophyta</taxon>
        <taxon>Magnoliopsida</taxon>
        <taxon>eudicotyledons</taxon>
        <taxon>Gunneridae</taxon>
        <taxon>Pentapetalae</taxon>
        <taxon>rosids</taxon>
        <taxon>fabids</taxon>
        <taxon>Malpighiales</taxon>
        <taxon>Linaceae</taxon>
        <taxon>Linum</taxon>
    </lineage>
</organism>
<comment type="cofactor">
    <cofactor evidence="1 12">
        <name>heme</name>
        <dbReference type="ChEBI" id="CHEBI:30413"/>
    </cofactor>
</comment>
<comment type="similarity">
    <text evidence="3 13">Belongs to the cytochrome P450 family.</text>
</comment>
<keyword evidence="7" id="KW-1133">Transmembrane helix</keyword>
<keyword evidence="6 12" id="KW-0479">Metal-binding</keyword>
<dbReference type="InterPro" id="IPR017972">
    <property type="entry name" value="Cyt_P450_CS"/>
</dbReference>
<evidence type="ECO:0000256" key="5">
    <source>
        <dbReference type="ARBA" id="ARBA00022692"/>
    </source>
</evidence>
<reference evidence="14 15" key="1">
    <citation type="submission" date="2024-04" db="EMBL/GenBank/DDBJ databases">
        <authorList>
            <person name="Fracassetti M."/>
        </authorList>
    </citation>
    <scope>NUCLEOTIDE SEQUENCE [LARGE SCALE GENOMIC DNA]</scope>
</reference>
<dbReference type="GO" id="GO:0020037">
    <property type="term" value="F:heme binding"/>
    <property type="evidence" value="ECO:0007669"/>
    <property type="project" value="InterPro"/>
</dbReference>
<dbReference type="Proteomes" id="UP001497516">
    <property type="component" value="Chromosome 6"/>
</dbReference>
<evidence type="ECO:0000256" key="6">
    <source>
        <dbReference type="ARBA" id="ARBA00022723"/>
    </source>
</evidence>
<keyword evidence="11" id="KW-0472">Membrane</keyword>
<dbReference type="FunFam" id="1.10.630.10:FF:000012">
    <property type="entry name" value="Cytochrome P450 family protein"/>
    <property type="match status" value="1"/>
</dbReference>